<dbReference type="InterPro" id="IPR026575">
    <property type="entry name" value="GpdQ/CpdA-like"/>
</dbReference>
<protein>
    <submittedName>
        <fullName evidence="6">Phosphodiesterase</fullName>
    </submittedName>
</protein>
<dbReference type="Gene3D" id="3.60.21.10">
    <property type="match status" value="1"/>
</dbReference>
<evidence type="ECO:0000313" key="6">
    <source>
        <dbReference type="EMBL" id="MBL0372190.1"/>
    </source>
</evidence>
<keyword evidence="2" id="KW-0378">Hydrolase</keyword>
<dbReference type="GO" id="GO:0004112">
    <property type="term" value="F:cyclic-nucleotide phosphodiesterase activity"/>
    <property type="evidence" value="ECO:0007669"/>
    <property type="project" value="InterPro"/>
</dbReference>
<dbReference type="EMBL" id="JAEQNC010000004">
    <property type="protein sequence ID" value="MBL0372190.1"/>
    <property type="molecule type" value="Genomic_DNA"/>
</dbReference>
<dbReference type="InterPro" id="IPR050884">
    <property type="entry name" value="CNP_phosphodiesterase-III"/>
</dbReference>
<proteinExistence type="inferred from homology"/>
<feature type="domain" description="Calcineurin-like phosphoesterase" evidence="5">
    <location>
        <begin position="1"/>
        <end position="194"/>
    </location>
</feature>
<gene>
    <name evidence="6" type="ORF">JJB09_09125</name>
</gene>
<dbReference type="CDD" id="cd07402">
    <property type="entry name" value="MPP_GpdQ"/>
    <property type="match status" value="1"/>
</dbReference>
<evidence type="ECO:0000259" key="5">
    <source>
        <dbReference type="Pfam" id="PF00149"/>
    </source>
</evidence>
<dbReference type="AlphaFoldDB" id="A0A936YKU3"/>
<organism evidence="6 7">
    <name type="scientific">Rhizobium setariae</name>
    <dbReference type="NCBI Taxonomy" id="2801340"/>
    <lineage>
        <taxon>Bacteria</taxon>
        <taxon>Pseudomonadati</taxon>
        <taxon>Pseudomonadota</taxon>
        <taxon>Alphaproteobacteria</taxon>
        <taxon>Hyphomicrobiales</taxon>
        <taxon>Rhizobiaceae</taxon>
        <taxon>Rhizobium/Agrobacterium group</taxon>
        <taxon>Rhizobium</taxon>
    </lineage>
</organism>
<evidence type="ECO:0000313" key="7">
    <source>
        <dbReference type="Proteomes" id="UP000633219"/>
    </source>
</evidence>
<accession>A0A936YKU3</accession>
<comment type="similarity">
    <text evidence="4">Belongs to the cyclic nucleotide phosphodiesterase class-III family.</text>
</comment>
<dbReference type="InterPro" id="IPR004843">
    <property type="entry name" value="Calcineurin-like_PHP"/>
</dbReference>
<dbReference type="Proteomes" id="UP000633219">
    <property type="component" value="Unassembled WGS sequence"/>
</dbReference>
<evidence type="ECO:0000256" key="3">
    <source>
        <dbReference type="ARBA" id="ARBA00023004"/>
    </source>
</evidence>
<evidence type="ECO:0000256" key="1">
    <source>
        <dbReference type="ARBA" id="ARBA00022723"/>
    </source>
</evidence>
<dbReference type="GO" id="GO:0046872">
    <property type="term" value="F:metal ion binding"/>
    <property type="evidence" value="ECO:0007669"/>
    <property type="project" value="UniProtKB-KW"/>
</dbReference>
<dbReference type="Pfam" id="PF00149">
    <property type="entry name" value="Metallophos"/>
    <property type="match status" value="1"/>
</dbReference>
<comment type="caution">
    <text evidence="6">The sequence shown here is derived from an EMBL/GenBank/DDBJ whole genome shotgun (WGS) entry which is preliminary data.</text>
</comment>
<reference evidence="6" key="1">
    <citation type="submission" date="2021-01" db="EMBL/GenBank/DDBJ databases">
        <title>Rhizobium sp. strain KVB221 16S ribosomal RNA gene Genome sequencing and assembly.</title>
        <authorList>
            <person name="Kang M."/>
        </authorList>
    </citation>
    <scope>NUCLEOTIDE SEQUENCE</scope>
    <source>
        <strain evidence="6">KVB221</strain>
    </source>
</reference>
<dbReference type="InterPro" id="IPR029052">
    <property type="entry name" value="Metallo-depent_PP-like"/>
</dbReference>
<evidence type="ECO:0000256" key="4">
    <source>
        <dbReference type="ARBA" id="ARBA00025742"/>
    </source>
</evidence>
<keyword evidence="3" id="KW-0408">Iron</keyword>
<dbReference type="SUPFAM" id="SSF56300">
    <property type="entry name" value="Metallo-dependent phosphatases"/>
    <property type="match status" value="1"/>
</dbReference>
<evidence type="ECO:0000256" key="2">
    <source>
        <dbReference type="ARBA" id="ARBA00022801"/>
    </source>
</evidence>
<dbReference type="RefSeq" id="WP_201656401.1">
    <property type="nucleotide sequence ID" value="NZ_JAEQNC010000004.1"/>
</dbReference>
<name>A0A936YKU3_9HYPH</name>
<dbReference type="PANTHER" id="PTHR42988:SF2">
    <property type="entry name" value="CYCLIC NUCLEOTIDE PHOSPHODIESTERASE CBUA0032-RELATED"/>
    <property type="match status" value="1"/>
</dbReference>
<dbReference type="PANTHER" id="PTHR42988">
    <property type="entry name" value="PHOSPHOHYDROLASE"/>
    <property type="match status" value="1"/>
</dbReference>
<keyword evidence="7" id="KW-1185">Reference proteome</keyword>
<sequence>MKFIHFTDLHLVAPGAKLWGLDPSANLRACLDDIAKHHPDAEFCAITGDLTERGDTEVYSFLSQTLAAFALPTHVILGNHDDRDNFKTANPDHPVDHAGFVQHAIEKDGRVFLFLDTLKGPPSSAGLYDAPRREWLKSELEKAAGKPVYLFMHHPPFAIAHPLMDLIMLDDPEDFAALLKGHDVRHIFFGHGHRAVSGTWRGISFSALPSLNHQLPLVGGSVQTVYSVEPLAYSVVHITDDGIIIHNDAFLDRQPAAMAADAERGNWY</sequence>
<keyword evidence="1" id="KW-0479">Metal-binding</keyword>